<keyword evidence="2" id="KW-1133">Transmembrane helix</keyword>
<dbReference type="STRING" id="1798492.A3C89_04245"/>
<reference evidence="4 5" key="1">
    <citation type="journal article" date="2016" name="Nat. Commun.">
        <title>Thousands of microbial genomes shed light on interconnected biogeochemical processes in an aquifer system.</title>
        <authorList>
            <person name="Anantharaman K."/>
            <person name="Brown C.T."/>
            <person name="Hug L.A."/>
            <person name="Sharon I."/>
            <person name="Castelle C.J."/>
            <person name="Probst A.J."/>
            <person name="Thomas B.C."/>
            <person name="Singh A."/>
            <person name="Wilkins M.J."/>
            <person name="Karaoz U."/>
            <person name="Brodie E.L."/>
            <person name="Williams K.H."/>
            <person name="Hubbard S.S."/>
            <person name="Banfield J.F."/>
        </authorList>
    </citation>
    <scope>NUCLEOTIDE SEQUENCE [LARGE SCALE GENOMIC DNA]</scope>
</reference>
<proteinExistence type="predicted"/>
<gene>
    <name evidence="4" type="ORF">A3C89_04245</name>
</gene>
<evidence type="ECO:0000256" key="1">
    <source>
        <dbReference type="SAM" id="MobiDB-lite"/>
    </source>
</evidence>
<comment type="caution">
    <text evidence="4">The sequence shown here is derived from an EMBL/GenBank/DDBJ whole genome shotgun (WGS) entry which is preliminary data.</text>
</comment>
<sequence>MRLITLYILAVLFALPLVTQAAGLSVQFQNSPLFGEAQFMPGATVSRTVTVTNTDAVAHTLYTRATSTVSGGLEDAIDLTIISSASHFNGTLAAYYATSSVLLGTLASNETKTYTFGATFRTSAADAYQGKTTQFDIEVGWDGGEAVTDGSGGGTGSSGGTTSTGGGSGSFGVGGSGTGAEPRVLGDSTVADFMGDVATNVATIYNAGTKAVARVLGDEDIAVEATSTEEASLATAAIEKTKEAPAPHDCRIPWLIAFALMMFGRILLEVFRAREQDYHVVRASNILFLAMFVTAFAVVALLSFPCSVVTAVAVGLAYIAVMLIE</sequence>
<feature type="transmembrane region" description="Helical" evidence="2">
    <location>
        <begin position="252"/>
        <end position="271"/>
    </location>
</feature>
<organism evidence="4 5">
    <name type="scientific">Candidatus Kaiserbacteria bacterium RIFCSPHIGHO2_02_FULL_50_50</name>
    <dbReference type="NCBI Taxonomy" id="1798492"/>
    <lineage>
        <taxon>Bacteria</taxon>
        <taxon>Candidatus Kaiseribacteriota</taxon>
    </lineage>
</organism>
<evidence type="ECO:0000256" key="2">
    <source>
        <dbReference type="SAM" id="Phobius"/>
    </source>
</evidence>
<protein>
    <submittedName>
        <fullName evidence="4">Uncharacterized protein</fullName>
    </submittedName>
</protein>
<evidence type="ECO:0000313" key="5">
    <source>
        <dbReference type="Proteomes" id="UP000178794"/>
    </source>
</evidence>
<feature type="transmembrane region" description="Helical" evidence="2">
    <location>
        <begin position="308"/>
        <end position="324"/>
    </location>
</feature>
<feature type="chain" id="PRO_5009523851" evidence="3">
    <location>
        <begin position="22"/>
        <end position="325"/>
    </location>
</feature>
<feature type="region of interest" description="Disordered" evidence="1">
    <location>
        <begin position="142"/>
        <end position="178"/>
    </location>
</feature>
<evidence type="ECO:0000313" key="4">
    <source>
        <dbReference type="EMBL" id="OGG59478.1"/>
    </source>
</evidence>
<keyword evidence="2" id="KW-0472">Membrane</keyword>
<dbReference type="AlphaFoldDB" id="A0A1F6DDI3"/>
<keyword evidence="2" id="KW-0812">Transmembrane</keyword>
<feature type="compositionally biased region" description="Gly residues" evidence="1">
    <location>
        <begin position="150"/>
        <end position="178"/>
    </location>
</feature>
<dbReference type="EMBL" id="MFLF01000015">
    <property type="protein sequence ID" value="OGG59478.1"/>
    <property type="molecule type" value="Genomic_DNA"/>
</dbReference>
<feature type="signal peptide" evidence="3">
    <location>
        <begin position="1"/>
        <end position="21"/>
    </location>
</feature>
<evidence type="ECO:0000256" key="3">
    <source>
        <dbReference type="SAM" id="SignalP"/>
    </source>
</evidence>
<name>A0A1F6DDI3_9BACT</name>
<keyword evidence="3" id="KW-0732">Signal</keyword>
<feature type="transmembrane region" description="Helical" evidence="2">
    <location>
        <begin position="283"/>
        <end position="302"/>
    </location>
</feature>
<dbReference type="Proteomes" id="UP000178794">
    <property type="component" value="Unassembled WGS sequence"/>
</dbReference>
<accession>A0A1F6DDI3</accession>